<dbReference type="GO" id="GO:0007004">
    <property type="term" value="P:telomere maintenance via telomerase"/>
    <property type="evidence" value="ECO:0007669"/>
    <property type="project" value="TreeGrafter"/>
</dbReference>
<keyword evidence="1" id="KW-0695">RNA-directed DNA polymerase</keyword>
<dbReference type="InterPro" id="IPR000477">
    <property type="entry name" value="RT_dom"/>
</dbReference>
<name>A0A0L0FK65_9EUKA</name>
<dbReference type="GO" id="GO:0003720">
    <property type="term" value="F:telomerase activity"/>
    <property type="evidence" value="ECO:0007669"/>
    <property type="project" value="InterPro"/>
</dbReference>
<dbReference type="EMBL" id="KQ242933">
    <property type="protein sequence ID" value="KNC76871.1"/>
    <property type="molecule type" value="Genomic_DNA"/>
</dbReference>
<protein>
    <recommendedName>
        <fullName evidence="1">Telomerase reverse transcriptase</fullName>
        <ecNumber evidence="1">2.7.7.49</ecNumber>
    </recommendedName>
    <alternativeName>
        <fullName evidence="1">Telomerase catalytic subunit</fullName>
    </alternativeName>
</protein>
<comment type="subcellular location">
    <subcellularLocation>
        <location evidence="1">Nucleus</location>
    </subcellularLocation>
    <subcellularLocation>
        <location evidence="1">Chromosome</location>
        <location evidence="1">Telomere</location>
    </subcellularLocation>
</comment>
<dbReference type="InterPro" id="IPR003545">
    <property type="entry name" value="Telomerase_RT"/>
</dbReference>
<dbReference type="PANTHER" id="PTHR12066">
    <property type="entry name" value="TELOMERASE REVERSE TRANSCRIPTASE"/>
    <property type="match status" value="1"/>
</dbReference>
<comment type="similarity">
    <text evidence="1">Belongs to the reverse transcriptase family. Telomerase subfamily.</text>
</comment>
<dbReference type="GO" id="GO:0070034">
    <property type="term" value="F:telomerase RNA binding"/>
    <property type="evidence" value="ECO:0007669"/>
    <property type="project" value="TreeGrafter"/>
</dbReference>
<keyword evidence="4" id="KW-1185">Reference proteome</keyword>
<accession>A0A0L0FK65</accession>
<keyword evidence="1" id="KW-0158">Chromosome</keyword>
<keyword evidence="1" id="KW-0460">Magnesium</keyword>
<keyword evidence="1" id="KW-0779">Telomere</keyword>
<dbReference type="EC" id="2.7.7.49" evidence="1"/>
<dbReference type="Gene3D" id="3.30.70.2630">
    <property type="match status" value="1"/>
</dbReference>
<keyword evidence="1" id="KW-0548">Nucleotidyltransferase</keyword>
<dbReference type="OrthoDB" id="289721at2759"/>
<comment type="catalytic activity">
    <reaction evidence="1">
        <text>DNA(n) + a 2'-deoxyribonucleoside 5'-triphosphate = DNA(n+1) + diphosphate</text>
        <dbReference type="Rhea" id="RHEA:22508"/>
        <dbReference type="Rhea" id="RHEA-COMP:17339"/>
        <dbReference type="Rhea" id="RHEA-COMP:17340"/>
        <dbReference type="ChEBI" id="CHEBI:33019"/>
        <dbReference type="ChEBI" id="CHEBI:61560"/>
        <dbReference type="ChEBI" id="CHEBI:173112"/>
        <dbReference type="EC" id="2.7.7.49"/>
    </reaction>
</comment>
<evidence type="ECO:0000313" key="4">
    <source>
        <dbReference type="Proteomes" id="UP000054560"/>
    </source>
</evidence>
<dbReference type="PANTHER" id="PTHR12066:SF0">
    <property type="entry name" value="TELOMERASE REVERSE TRANSCRIPTASE"/>
    <property type="match status" value="1"/>
</dbReference>
<dbReference type="GO" id="GO:0000333">
    <property type="term" value="C:telomerase catalytic core complex"/>
    <property type="evidence" value="ECO:0007669"/>
    <property type="project" value="TreeGrafter"/>
</dbReference>
<dbReference type="PROSITE" id="PS50878">
    <property type="entry name" value="RT_POL"/>
    <property type="match status" value="1"/>
</dbReference>
<dbReference type="GO" id="GO:0046872">
    <property type="term" value="F:metal ion binding"/>
    <property type="evidence" value="ECO:0007669"/>
    <property type="project" value="UniProtKB-KW"/>
</dbReference>
<keyword evidence="1" id="KW-0808">Transferase</keyword>
<organism evidence="3 4">
    <name type="scientific">Sphaeroforma arctica JP610</name>
    <dbReference type="NCBI Taxonomy" id="667725"/>
    <lineage>
        <taxon>Eukaryota</taxon>
        <taxon>Ichthyosporea</taxon>
        <taxon>Ichthyophonida</taxon>
        <taxon>Sphaeroforma</taxon>
    </lineage>
</organism>
<keyword evidence="1" id="KW-0539">Nucleus</keyword>
<dbReference type="AlphaFoldDB" id="A0A0L0FK65"/>
<reference evidence="3 4" key="1">
    <citation type="submission" date="2011-02" db="EMBL/GenBank/DDBJ databases">
        <title>The Genome Sequence of Sphaeroforma arctica JP610.</title>
        <authorList>
            <consortium name="The Broad Institute Genome Sequencing Platform"/>
            <person name="Russ C."/>
            <person name="Cuomo C."/>
            <person name="Young S.K."/>
            <person name="Zeng Q."/>
            <person name="Gargeya S."/>
            <person name="Alvarado L."/>
            <person name="Berlin A."/>
            <person name="Chapman S.B."/>
            <person name="Chen Z."/>
            <person name="Freedman E."/>
            <person name="Gellesch M."/>
            <person name="Goldberg J."/>
            <person name="Griggs A."/>
            <person name="Gujja S."/>
            <person name="Heilman E."/>
            <person name="Heiman D."/>
            <person name="Howarth C."/>
            <person name="Mehta T."/>
            <person name="Neiman D."/>
            <person name="Pearson M."/>
            <person name="Roberts A."/>
            <person name="Saif S."/>
            <person name="Shea T."/>
            <person name="Shenoy N."/>
            <person name="Sisk P."/>
            <person name="Stolte C."/>
            <person name="Sykes S."/>
            <person name="White J."/>
            <person name="Yandava C."/>
            <person name="Burger G."/>
            <person name="Gray M.W."/>
            <person name="Holland P.W.H."/>
            <person name="King N."/>
            <person name="Lang F.B.F."/>
            <person name="Roger A.J."/>
            <person name="Ruiz-Trillo I."/>
            <person name="Haas B."/>
            <person name="Nusbaum C."/>
            <person name="Birren B."/>
        </authorList>
    </citation>
    <scope>NUCLEOTIDE SEQUENCE [LARGE SCALE GENOMIC DNA]</scope>
    <source>
        <strain evidence="3 4">JP610</strain>
    </source>
</reference>
<dbReference type="STRING" id="667725.A0A0L0FK65"/>
<evidence type="ECO:0000256" key="1">
    <source>
        <dbReference type="RuleBase" id="RU365061"/>
    </source>
</evidence>
<gene>
    <name evidence="3" type="ORF">SARC_10652</name>
</gene>
<comment type="function">
    <text evidence="1">Telomerase is a ribonucleoprotein enzyme essential for the replication of chromosome termini in most eukaryotes. It elongates telomeres. It is a reverse transcriptase that adds simple sequence repeats to chromosome ends by copying a template sequence within the RNA component of the enzyme.</text>
</comment>
<dbReference type="RefSeq" id="XP_014150773.1">
    <property type="nucleotide sequence ID" value="XM_014295298.1"/>
</dbReference>
<keyword evidence="1" id="KW-0479">Metal-binding</keyword>
<dbReference type="GO" id="GO:0042162">
    <property type="term" value="F:telomeric DNA binding"/>
    <property type="evidence" value="ECO:0007669"/>
    <property type="project" value="TreeGrafter"/>
</dbReference>
<dbReference type="GeneID" id="25911156"/>
<proteinExistence type="inferred from homology"/>
<evidence type="ECO:0000313" key="3">
    <source>
        <dbReference type="EMBL" id="KNC76871.1"/>
    </source>
</evidence>
<feature type="domain" description="Reverse transcriptase" evidence="2">
    <location>
        <begin position="1"/>
        <end position="85"/>
    </location>
</feature>
<dbReference type="GO" id="GO:0000781">
    <property type="term" value="C:chromosome, telomeric region"/>
    <property type="evidence" value="ECO:0007669"/>
    <property type="project" value="UniProtKB-SubCell"/>
</dbReference>
<evidence type="ECO:0000259" key="2">
    <source>
        <dbReference type="PROSITE" id="PS50878"/>
    </source>
</evidence>
<dbReference type="Proteomes" id="UP000054560">
    <property type="component" value="Unassembled WGS sequence"/>
</dbReference>
<sequence length="122" mass="13646">MLRLTCPTGVALIALLRYVDDYLLMTTDLREAQRFVELMHSDFGHTHGLSINATKTVTSFPIEINGATVRNSCDTERFPWCGLLIDQKTLDVMSNFTVYSGVGMLSRNHAVHLAYNSSVVFC</sequence>
<dbReference type="eggNOG" id="KOG1005">
    <property type="taxonomic scope" value="Eukaryota"/>
</dbReference>